<dbReference type="InterPro" id="IPR007569">
    <property type="entry name" value="DUF559"/>
</dbReference>
<gene>
    <name evidence="2" type="ORF">Cba03nite_72270</name>
</gene>
<name>A0A8J3JVM4_9ACTN</name>
<dbReference type="EMBL" id="BONF01000054">
    <property type="protein sequence ID" value="GIF85878.1"/>
    <property type="molecule type" value="Genomic_DNA"/>
</dbReference>
<dbReference type="RefSeq" id="WP_203756401.1">
    <property type="nucleotide sequence ID" value="NZ_BONF01000054.1"/>
</dbReference>
<protein>
    <recommendedName>
        <fullName evidence="1">DUF559 domain-containing protein</fullName>
    </recommendedName>
</protein>
<accession>A0A8J3JVM4</accession>
<reference evidence="2 3" key="1">
    <citation type="submission" date="2021-01" db="EMBL/GenBank/DDBJ databases">
        <title>Whole genome shotgun sequence of Catellatospora bangladeshensis NBRC 107357.</title>
        <authorList>
            <person name="Komaki H."/>
            <person name="Tamura T."/>
        </authorList>
    </citation>
    <scope>NUCLEOTIDE SEQUENCE [LARGE SCALE GENOMIC DNA]</scope>
    <source>
        <strain evidence="2 3">NBRC 107357</strain>
    </source>
</reference>
<keyword evidence="3" id="KW-1185">Reference proteome</keyword>
<comment type="caution">
    <text evidence="2">The sequence shown here is derived from an EMBL/GenBank/DDBJ whole genome shotgun (WGS) entry which is preliminary data.</text>
</comment>
<dbReference type="Pfam" id="PF04480">
    <property type="entry name" value="DUF559"/>
    <property type="match status" value="1"/>
</dbReference>
<evidence type="ECO:0000259" key="1">
    <source>
        <dbReference type="Pfam" id="PF04480"/>
    </source>
</evidence>
<evidence type="ECO:0000313" key="3">
    <source>
        <dbReference type="Proteomes" id="UP000601223"/>
    </source>
</evidence>
<dbReference type="Gene3D" id="3.40.960.10">
    <property type="entry name" value="VSR Endonuclease"/>
    <property type="match status" value="1"/>
</dbReference>
<evidence type="ECO:0000313" key="2">
    <source>
        <dbReference type="EMBL" id="GIF85878.1"/>
    </source>
</evidence>
<dbReference type="AlphaFoldDB" id="A0A8J3JVM4"/>
<sequence>MRQNWSVSSGRYAASCDNGHCALRGNEATSKLEGNIFATLDFALGPGRAGAQVGRYRADMLFPLSRRAGLVLEYDGAYWHSGEEERDERKAALLEDYGFFVVRIRESPLGRLREWDLTVPARADAALITRLTALHLFHLAEQMWFEKPDGHPYYNEWDGPLGSLLRSDSRRLDRADVDCLNCWKIARRLLDGRLLTTERWEAQRKARLLEARQRRRAAASNAADQHASA</sequence>
<dbReference type="Proteomes" id="UP000601223">
    <property type="component" value="Unassembled WGS sequence"/>
</dbReference>
<proteinExistence type="predicted"/>
<feature type="domain" description="DUF559" evidence="1">
    <location>
        <begin position="53"/>
        <end position="106"/>
    </location>
</feature>
<organism evidence="2 3">
    <name type="scientific">Catellatospora bangladeshensis</name>
    <dbReference type="NCBI Taxonomy" id="310355"/>
    <lineage>
        <taxon>Bacteria</taxon>
        <taxon>Bacillati</taxon>
        <taxon>Actinomycetota</taxon>
        <taxon>Actinomycetes</taxon>
        <taxon>Micromonosporales</taxon>
        <taxon>Micromonosporaceae</taxon>
        <taxon>Catellatospora</taxon>
    </lineage>
</organism>